<dbReference type="RefSeq" id="WP_425347060.1">
    <property type="nucleotide sequence ID" value="NZ_JBGUBD010000016.1"/>
</dbReference>
<comment type="caution">
    <text evidence="3">The sequence shown here is derived from an EMBL/GenBank/DDBJ whole genome shotgun (WGS) entry which is preliminary data.</text>
</comment>
<proteinExistence type="predicted"/>
<dbReference type="EMBL" id="JBGUBD010000016">
    <property type="protein sequence ID" value="MFA9480136.1"/>
    <property type="molecule type" value="Genomic_DNA"/>
</dbReference>
<organism evidence="3 4">
    <name type="scientific">Natronomicrosphaera hydrolytica</name>
    <dbReference type="NCBI Taxonomy" id="3242702"/>
    <lineage>
        <taxon>Bacteria</taxon>
        <taxon>Pseudomonadati</taxon>
        <taxon>Planctomycetota</taxon>
        <taxon>Phycisphaerae</taxon>
        <taxon>Phycisphaerales</taxon>
        <taxon>Phycisphaeraceae</taxon>
        <taxon>Natronomicrosphaera</taxon>
    </lineage>
</organism>
<feature type="transmembrane region" description="Helical" evidence="1">
    <location>
        <begin position="101"/>
        <end position="117"/>
    </location>
</feature>
<keyword evidence="1" id="KW-1133">Transmembrane helix</keyword>
<feature type="transmembrane region" description="Helical" evidence="1">
    <location>
        <begin position="6"/>
        <end position="23"/>
    </location>
</feature>
<keyword evidence="4" id="KW-1185">Reference proteome</keyword>
<gene>
    <name evidence="3" type="ORF">ACERK3_17835</name>
</gene>
<evidence type="ECO:0000256" key="1">
    <source>
        <dbReference type="SAM" id="Phobius"/>
    </source>
</evidence>
<dbReference type="InterPro" id="IPR000620">
    <property type="entry name" value="EamA_dom"/>
</dbReference>
<evidence type="ECO:0000313" key="4">
    <source>
        <dbReference type="Proteomes" id="UP001575105"/>
    </source>
</evidence>
<evidence type="ECO:0000259" key="2">
    <source>
        <dbReference type="Pfam" id="PF00892"/>
    </source>
</evidence>
<evidence type="ECO:0000313" key="3">
    <source>
        <dbReference type="EMBL" id="MFA9480136.1"/>
    </source>
</evidence>
<dbReference type="SUPFAM" id="SSF103481">
    <property type="entry name" value="Multidrug resistance efflux transporter EmrE"/>
    <property type="match status" value="1"/>
</dbReference>
<protein>
    <submittedName>
        <fullName evidence="3">EamA family transporter</fullName>
    </submittedName>
</protein>
<feature type="transmembrane region" description="Helical" evidence="1">
    <location>
        <begin position="183"/>
        <end position="206"/>
    </location>
</feature>
<keyword evidence="1" id="KW-0472">Membrane</keyword>
<feature type="transmembrane region" description="Helical" evidence="1">
    <location>
        <begin position="277"/>
        <end position="296"/>
    </location>
</feature>
<accession>A0ABV4U964</accession>
<feature type="transmembrane region" description="Helical" evidence="1">
    <location>
        <begin position="218"/>
        <end position="241"/>
    </location>
</feature>
<dbReference type="InterPro" id="IPR037185">
    <property type="entry name" value="EmrE-like"/>
</dbReference>
<reference evidence="3 4" key="1">
    <citation type="submission" date="2024-08" db="EMBL/GenBank/DDBJ databases">
        <title>Whole-genome sequencing of halo(alkali)philic microorganisms from hypersaline lakes.</title>
        <authorList>
            <person name="Sorokin D.Y."/>
            <person name="Merkel A.Y."/>
            <person name="Messina E."/>
            <person name="Yakimov M."/>
        </authorList>
    </citation>
    <scope>NUCLEOTIDE SEQUENCE [LARGE SCALE GENOMIC DNA]</scope>
    <source>
        <strain evidence="3 4">AB-hyl4</strain>
    </source>
</reference>
<dbReference type="Proteomes" id="UP001575105">
    <property type="component" value="Unassembled WGS sequence"/>
</dbReference>
<dbReference type="Pfam" id="PF00892">
    <property type="entry name" value="EamA"/>
    <property type="match status" value="1"/>
</dbReference>
<feature type="domain" description="EamA" evidence="2">
    <location>
        <begin position="4"/>
        <end position="139"/>
    </location>
</feature>
<dbReference type="Gene3D" id="1.10.3730.20">
    <property type="match status" value="1"/>
</dbReference>
<feature type="transmembrane region" description="Helical" evidence="1">
    <location>
        <begin position="123"/>
        <end position="141"/>
    </location>
</feature>
<name>A0ABV4U964_9BACT</name>
<keyword evidence="1" id="KW-0812">Transmembrane</keyword>
<feature type="transmembrane region" description="Helical" evidence="1">
    <location>
        <begin position="35"/>
        <end position="55"/>
    </location>
</feature>
<feature type="transmembrane region" description="Helical" evidence="1">
    <location>
        <begin position="247"/>
        <end position="265"/>
    </location>
</feature>
<sequence>MVALGVMFGLLTAVLQSVAYLLSRNYGLRAGGGMVRLLVKSHVIQAVVAVPFVWLLWSSELPPWGQWIWPTVGVGAFYLVGQMGLFLALKRTTASRVSPLLGLKVAILAVLTAAWLGDDVSAWQWAAVGLAVAAAFAINYTGGPLPTAAVVTMLVTCTGYALSDVCIRLMIEAMEPLPPTHAALLGVVLVYFGCGVVLAPLLPWYGSRRVKPWLRVMPYAWTWLISMATLFVCFALVGVVLGNILQSTRGVISILLVPLVVGRGFVHVETQLPRAVFWRRVGAAVMMFAAVVLYLAG</sequence>
<feature type="transmembrane region" description="Helical" evidence="1">
    <location>
        <begin position="67"/>
        <end position="89"/>
    </location>
</feature>